<evidence type="ECO:0000313" key="6">
    <source>
        <dbReference type="Proteomes" id="UP001142462"/>
    </source>
</evidence>
<reference evidence="5" key="1">
    <citation type="journal article" date="2014" name="Int. J. Syst. Evol. Microbiol.">
        <title>Complete genome sequence of Corynebacterium casei LMG S-19264T (=DSM 44701T), isolated from a smear-ripened cheese.</title>
        <authorList>
            <consortium name="US DOE Joint Genome Institute (JGI-PGF)"/>
            <person name="Walter F."/>
            <person name="Albersmeier A."/>
            <person name="Kalinowski J."/>
            <person name="Ruckert C."/>
        </authorList>
    </citation>
    <scope>NUCLEOTIDE SEQUENCE</scope>
    <source>
        <strain evidence="5">VKM Ac-1020</strain>
    </source>
</reference>
<dbReference type="InterPro" id="IPR029016">
    <property type="entry name" value="GAF-like_dom_sf"/>
</dbReference>
<dbReference type="EMBL" id="BSEJ01000009">
    <property type="protein sequence ID" value="GLJ61837.1"/>
    <property type="molecule type" value="Genomic_DNA"/>
</dbReference>
<dbReference type="PROSITE" id="PS50043">
    <property type="entry name" value="HTH_LUXR_2"/>
    <property type="match status" value="1"/>
</dbReference>
<keyword evidence="3" id="KW-0804">Transcription</keyword>
<dbReference type="Gene3D" id="1.10.10.10">
    <property type="entry name" value="Winged helix-like DNA-binding domain superfamily/Winged helix DNA-binding domain"/>
    <property type="match status" value="1"/>
</dbReference>
<dbReference type="Pfam" id="PF13185">
    <property type="entry name" value="GAF_2"/>
    <property type="match status" value="1"/>
</dbReference>
<sequence length="288" mass="30411">MQTVLPSRGADEQRLVAGAVDELARRTRFPVAFGGLLEDGRVAMSAFHGTRTSALDGLAVRPERGLGGRAIMELRPRFASDYRTAKQITHDYDPYILGEGIGTLLAVPVIVQGRARGVLYGAAWGQWNVGGVAAAPAVEVADRLASQIAALDASRRRREAAAESTAVLPPAHQEELRETYAELRRIAAAVDDGAIRSRLEEVERRLAALSGVAVSAQRPAAEPTVHLSPREVDVLACAALGATNAEIAAQLGLREGTVKAYLGAAMSKLDASTRLAAVAKARRAGILP</sequence>
<evidence type="ECO:0000256" key="2">
    <source>
        <dbReference type="ARBA" id="ARBA00023125"/>
    </source>
</evidence>
<accession>A0A9W6H3X3</accession>
<evidence type="ECO:0000313" key="5">
    <source>
        <dbReference type="EMBL" id="GLJ61837.1"/>
    </source>
</evidence>
<dbReference type="SMART" id="SM00421">
    <property type="entry name" value="HTH_LUXR"/>
    <property type="match status" value="1"/>
</dbReference>
<name>A0A9W6H3X3_9MICO</name>
<dbReference type="PANTHER" id="PTHR43214">
    <property type="entry name" value="TWO-COMPONENT RESPONSE REGULATOR"/>
    <property type="match status" value="1"/>
</dbReference>
<dbReference type="AlphaFoldDB" id="A0A9W6H3X3"/>
<dbReference type="Proteomes" id="UP001142462">
    <property type="component" value="Unassembled WGS sequence"/>
</dbReference>
<protein>
    <submittedName>
        <fullName evidence="5">Helix-turn-helix transcriptional regulator</fullName>
    </submittedName>
</protein>
<evidence type="ECO:0000256" key="1">
    <source>
        <dbReference type="ARBA" id="ARBA00023015"/>
    </source>
</evidence>
<dbReference type="CDD" id="cd06170">
    <property type="entry name" value="LuxR_C_like"/>
    <property type="match status" value="1"/>
</dbReference>
<dbReference type="Pfam" id="PF00196">
    <property type="entry name" value="GerE"/>
    <property type="match status" value="1"/>
</dbReference>
<dbReference type="Gene3D" id="3.30.450.40">
    <property type="match status" value="1"/>
</dbReference>
<dbReference type="InterPro" id="IPR039420">
    <property type="entry name" value="WalR-like"/>
</dbReference>
<dbReference type="RefSeq" id="WP_271173550.1">
    <property type="nucleotide sequence ID" value="NZ_BSEJ01000009.1"/>
</dbReference>
<evidence type="ECO:0000259" key="4">
    <source>
        <dbReference type="PROSITE" id="PS50043"/>
    </source>
</evidence>
<gene>
    <name evidence="5" type="ORF">GCM10017576_19670</name>
</gene>
<dbReference type="InterPro" id="IPR000792">
    <property type="entry name" value="Tscrpt_reg_LuxR_C"/>
</dbReference>
<keyword evidence="6" id="KW-1185">Reference proteome</keyword>
<dbReference type="PANTHER" id="PTHR43214:SF42">
    <property type="entry name" value="TRANSCRIPTIONAL REGULATORY PROTEIN DESR"/>
    <property type="match status" value="1"/>
</dbReference>
<feature type="domain" description="HTH luxR-type" evidence="4">
    <location>
        <begin position="220"/>
        <end position="285"/>
    </location>
</feature>
<dbReference type="SUPFAM" id="SSF55781">
    <property type="entry name" value="GAF domain-like"/>
    <property type="match status" value="1"/>
</dbReference>
<dbReference type="PRINTS" id="PR00038">
    <property type="entry name" value="HTHLUXR"/>
</dbReference>
<dbReference type="PROSITE" id="PS00622">
    <property type="entry name" value="HTH_LUXR_1"/>
    <property type="match status" value="1"/>
</dbReference>
<dbReference type="GO" id="GO:0003677">
    <property type="term" value="F:DNA binding"/>
    <property type="evidence" value="ECO:0007669"/>
    <property type="project" value="UniProtKB-KW"/>
</dbReference>
<comment type="caution">
    <text evidence="5">The sequence shown here is derived from an EMBL/GenBank/DDBJ whole genome shotgun (WGS) entry which is preliminary data.</text>
</comment>
<organism evidence="5 6">
    <name type="scientific">Microbacterium barkeri</name>
    <dbReference type="NCBI Taxonomy" id="33917"/>
    <lineage>
        <taxon>Bacteria</taxon>
        <taxon>Bacillati</taxon>
        <taxon>Actinomycetota</taxon>
        <taxon>Actinomycetes</taxon>
        <taxon>Micrococcales</taxon>
        <taxon>Microbacteriaceae</taxon>
        <taxon>Microbacterium</taxon>
    </lineage>
</organism>
<evidence type="ECO:0000256" key="3">
    <source>
        <dbReference type="ARBA" id="ARBA00023163"/>
    </source>
</evidence>
<dbReference type="InterPro" id="IPR036388">
    <property type="entry name" value="WH-like_DNA-bd_sf"/>
</dbReference>
<dbReference type="GO" id="GO:0006355">
    <property type="term" value="P:regulation of DNA-templated transcription"/>
    <property type="evidence" value="ECO:0007669"/>
    <property type="project" value="InterPro"/>
</dbReference>
<proteinExistence type="predicted"/>
<dbReference type="InterPro" id="IPR003018">
    <property type="entry name" value="GAF"/>
</dbReference>
<keyword evidence="2" id="KW-0238">DNA-binding</keyword>
<keyword evidence="1" id="KW-0805">Transcription regulation</keyword>
<dbReference type="SUPFAM" id="SSF46894">
    <property type="entry name" value="C-terminal effector domain of the bipartite response regulators"/>
    <property type="match status" value="1"/>
</dbReference>
<dbReference type="InterPro" id="IPR016032">
    <property type="entry name" value="Sig_transdc_resp-reg_C-effctor"/>
</dbReference>
<reference evidence="5" key="2">
    <citation type="submission" date="2023-01" db="EMBL/GenBank/DDBJ databases">
        <authorList>
            <person name="Sun Q."/>
            <person name="Evtushenko L."/>
        </authorList>
    </citation>
    <scope>NUCLEOTIDE SEQUENCE</scope>
    <source>
        <strain evidence="5">VKM Ac-1020</strain>
    </source>
</reference>